<gene>
    <name evidence="2" type="ORF">BD410DRAFT_263830</name>
</gene>
<feature type="transmembrane region" description="Helical" evidence="1">
    <location>
        <begin position="52"/>
        <end position="75"/>
    </location>
</feature>
<keyword evidence="3" id="KW-1185">Reference proteome</keyword>
<feature type="transmembrane region" description="Helical" evidence="1">
    <location>
        <begin position="20"/>
        <end position="40"/>
    </location>
</feature>
<dbReference type="VEuPathDB" id="FungiDB:BD410DRAFT_263830"/>
<keyword evidence="1" id="KW-0812">Transmembrane</keyword>
<proteinExistence type="predicted"/>
<organism evidence="2 3">
    <name type="scientific">Rickenella mellea</name>
    <dbReference type="NCBI Taxonomy" id="50990"/>
    <lineage>
        <taxon>Eukaryota</taxon>
        <taxon>Fungi</taxon>
        <taxon>Dikarya</taxon>
        <taxon>Basidiomycota</taxon>
        <taxon>Agaricomycotina</taxon>
        <taxon>Agaricomycetes</taxon>
        <taxon>Hymenochaetales</taxon>
        <taxon>Rickenellaceae</taxon>
        <taxon>Rickenella</taxon>
    </lineage>
</organism>
<dbReference type="AlphaFoldDB" id="A0A4Y7Q5Q0"/>
<evidence type="ECO:0000313" key="2">
    <source>
        <dbReference type="EMBL" id="TDL22472.1"/>
    </source>
</evidence>
<evidence type="ECO:0000256" key="1">
    <source>
        <dbReference type="SAM" id="Phobius"/>
    </source>
</evidence>
<protein>
    <submittedName>
        <fullName evidence="2">Uncharacterized protein</fullName>
    </submittedName>
</protein>
<keyword evidence="1" id="KW-1133">Transmembrane helix</keyword>
<reference evidence="2 3" key="1">
    <citation type="submission" date="2018-06" db="EMBL/GenBank/DDBJ databases">
        <title>A transcriptomic atlas of mushroom development highlights an independent origin of complex multicellularity.</title>
        <authorList>
            <consortium name="DOE Joint Genome Institute"/>
            <person name="Krizsan K."/>
            <person name="Almasi E."/>
            <person name="Merenyi Z."/>
            <person name="Sahu N."/>
            <person name="Viragh M."/>
            <person name="Koszo T."/>
            <person name="Mondo S."/>
            <person name="Kiss B."/>
            <person name="Balint B."/>
            <person name="Kues U."/>
            <person name="Barry K."/>
            <person name="Hegedus J.C."/>
            <person name="Henrissat B."/>
            <person name="Johnson J."/>
            <person name="Lipzen A."/>
            <person name="Ohm R."/>
            <person name="Nagy I."/>
            <person name="Pangilinan J."/>
            <person name="Yan J."/>
            <person name="Xiong Y."/>
            <person name="Grigoriev I.V."/>
            <person name="Hibbett D.S."/>
            <person name="Nagy L.G."/>
        </authorList>
    </citation>
    <scope>NUCLEOTIDE SEQUENCE [LARGE SCALE GENOMIC DNA]</scope>
    <source>
        <strain evidence="2 3">SZMC22713</strain>
    </source>
</reference>
<keyword evidence="1" id="KW-0472">Membrane</keyword>
<dbReference type="Proteomes" id="UP000294933">
    <property type="component" value="Unassembled WGS sequence"/>
</dbReference>
<name>A0A4Y7Q5Q0_9AGAM</name>
<evidence type="ECO:0000313" key="3">
    <source>
        <dbReference type="Proteomes" id="UP000294933"/>
    </source>
</evidence>
<dbReference type="EMBL" id="ML170175">
    <property type="protein sequence ID" value="TDL22472.1"/>
    <property type="molecule type" value="Genomic_DNA"/>
</dbReference>
<sequence>MKWNTAMPVDGLRWRKTSCVSVVLSYTEAGFVILILDFVISPQLPSCHKRSSSHPVTVCVCLFFFITTSELLPAYDLT</sequence>
<accession>A0A4Y7Q5Q0</accession>